<evidence type="ECO:0000313" key="2">
    <source>
        <dbReference type="Proteomes" id="UP000184330"/>
    </source>
</evidence>
<evidence type="ECO:0000313" key="1">
    <source>
        <dbReference type="EMBL" id="CZR67671.1"/>
    </source>
</evidence>
<name>A0A1L7XRI3_9HELO</name>
<dbReference type="STRING" id="576137.A0A1L7XRI3"/>
<dbReference type="EMBL" id="FJOG01000046">
    <property type="protein sequence ID" value="CZR67671.1"/>
    <property type="molecule type" value="Genomic_DNA"/>
</dbReference>
<dbReference type="InterPro" id="IPR050977">
    <property type="entry name" value="Fungal_Meroterpenoid_Isomerase"/>
</dbReference>
<reference evidence="1 2" key="1">
    <citation type="submission" date="2016-03" db="EMBL/GenBank/DDBJ databases">
        <authorList>
            <person name="Ploux O."/>
        </authorList>
    </citation>
    <scope>NUCLEOTIDE SEQUENCE [LARGE SCALE GENOMIC DNA]</scope>
    <source>
        <strain evidence="1 2">UAMH 11012</strain>
    </source>
</reference>
<dbReference type="PANTHER" id="PTHR39598">
    <property type="entry name" value="AUSTINOL SYNTHESIS PROTEIN F-RELATED"/>
    <property type="match status" value="1"/>
</dbReference>
<sequence>MVSTRYSTAMKFFKAADDVDLLGLMAIRSPTCLHYFAPTASSGPRPPLDNTTYEAHMNQFGAVAQAFPMTIKEIMEDQTQNRVMIWATGGATWKDEAMDSGLSAEEWKFEGEWMFIFSMDESGEKIDRVVEFVDTKATDKLRTLMARALGNVSGKK</sequence>
<dbReference type="AlphaFoldDB" id="A0A1L7XRI3"/>
<dbReference type="OrthoDB" id="3758478at2759"/>
<dbReference type="Proteomes" id="UP000184330">
    <property type="component" value="Unassembled WGS sequence"/>
</dbReference>
<organism evidence="1 2">
    <name type="scientific">Phialocephala subalpina</name>
    <dbReference type="NCBI Taxonomy" id="576137"/>
    <lineage>
        <taxon>Eukaryota</taxon>
        <taxon>Fungi</taxon>
        <taxon>Dikarya</taxon>
        <taxon>Ascomycota</taxon>
        <taxon>Pezizomycotina</taxon>
        <taxon>Leotiomycetes</taxon>
        <taxon>Helotiales</taxon>
        <taxon>Mollisiaceae</taxon>
        <taxon>Phialocephala</taxon>
        <taxon>Phialocephala fortinii species complex</taxon>
    </lineage>
</organism>
<evidence type="ECO:0008006" key="3">
    <source>
        <dbReference type="Google" id="ProtNLM"/>
    </source>
</evidence>
<protein>
    <recommendedName>
        <fullName evidence="3">SnoaL-like domain-containing protein</fullName>
    </recommendedName>
</protein>
<keyword evidence="2" id="KW-1185">Reference proteome</keyword>
<dbReference type="Gene3D" id="3.10.450.50">
    <property type="match status" value="1"/>
</dbReference>
<dbReference type="PANTHER" id="PTHR39598:SF1">
    <property type="entry name" value="AUSTINOID BIOSYNTHESIS CLUSTERS PROTEIN F-RELATED"/>
    <property type="match status" value="1"/>
</dbReference>
<accession>A0A1L7XRI3</accession>
<proteinExistence type="predicted"/>
<gene>
    <name evidence="1" type="ORF">PAC_17570</name>
</gene>